<comment type="similarity">
    <text evidence="1 7">Belongs to the peptidase M3 family.</text>
</comment>
<dbReference type="Gene3D" id="3.40.390.10">
    <property type="entry name" value="Collagenase (Catalytic Domain)"/>
    <property type="match status" value="1"/>
</dbReference>
<feature type="domain" description="Peptidase M3A/M3B catalytic" evidence="8">
    <location>
        <begin position="246"/>
        <end position="694"/>
    </location>
</feature>
<dbReference type="PATRIC" id="fig|742726.3.peg.2622"/>
<dbReference type="InterPro" id="IPR024079">
    <property type="entry name" value="MetalloPept_cat_dom_sf"/>
</dbReference>
<evidence type="ECO:0000256" key="1">
    <source>
        <dbReference type="ARBA" id="ARBA00006040"/>
    </source>
</evidence>
<reference evidence="9 10" key="1">
    <citation type="submission" date="2012-08" db="EMBL/GenBank/DDBJ databases">
        <title>The Genome Sequence of Barnesiella intestinihominis YIT 11860.</title>
        <authorList>
            <consortium name="The Broad Institute Genome Sequencing Platform"/>
            <person name="Earl A."/>
            <person name="Ward D."/>
            <person name="Feldgarden M."/>
            <person name="Gevers D."/>
            <person name="Morotomi M."/>
            <person name="Walker B."/>
            <person name="Young S.K."/>
            <person name="Zeng Q."/>
            <person name="Gargeya S."/>
            <person name="Fitzgerald M."/>
            <person name="Haas B."/>
            <person name="Abouelleil A."/>
            <person name="Alvarado L."/>
            <person name="Arachchi H.M."/>
            <person name="Berlin A.M."/>
            <person name="Chapman S.B."/>
            <person name="Goldberg J."/>
            <person name="Griggs A."/>
            <person name="Gujja S."/>
            <person name="Hansen M."/>
            <person name="Howarth C."/>
            <person name="Imamovic A."/>
            <person name="Larimer J."/>
            <person name="McCowen C."/>
            <person name="Montmayeur A."/>
            <person name="Murphy C."/>
            <person name="Neiman D."/>
            <person name="Pearson M."/>
            <person name="Priest M."/>
            <person name="Roberts A."/>
            <person name="Saif S."/>
            <person name="Shea T."/>
            <person name="Sisk P."/>
            <person name="Sykes S."/>
            <person name="Wortman J."/>
            <person name="Nusbaum C."/>
            <person name="Birren B."/>
        </authorList>
    </citation>
    <scope>NUCLEOTIDE SEQUENCE [LARGE SCALE GENOMIC DNA]</scope>
    <source>
        <strain evidence="9 10">YIT 11860</strain>
    </source>
</reference>
<dbReference type="GO" id="GO:0006508">
    <property type="term" value="P:proteolysis"/>
    <property type="evidence" value="ECO:0007669"/>
    <property type="project" value="UniProtKB-KW"/>
</dbReference>
<dbReference type="InterPro" id="IPR034005">
    <property type="entry name" value="M3A_DCP"/>
</dbReference>
<dbReference type="OrthoDB" id="9773538at2"/>
<keyword evidence="2 7" id="KW-0645">Protease</keyword>
<dbReference type="Gene3D" id="1.10.1370.10">
    <property type="entry name" value="Neurolysin, domain 3"/>
    <property type="match status" value="1"/>
</dbReference>
<dbReference type="FunFam" id="3.40.390.10:FF:000009">
    <property type="entry name" value="Oligopeptidase A"/>
    <property type="match status" value="1"/>
</dbReference>
<dbReference type="PROSITE" id="PS51257">
    <property type="entry name" value="PROKAR_LIPOPROTEIN"/>
    <property type="match status" value="1"/>
</dbReference>
<dbReference type="PANTHER" id="PTHR43660">
    <property type="entry name" value="DIPEPTIDYL CARBOXYPEPTIDASE"/>
    <property type="match status" value="1"/>
</dbReference>
<dbReference type="InterPro" id="IPR045090">
    <property type="entry name" value="Pept_M3A_M3B"/>
</dbReference>
<evidence type="ECO:0000256" key="6">
    <source>
        <dbReference type="ARBA" id="ARBA00023049"/>
    </source>
</evidence>
<accession>K0WSN0</accession>
<keyword evidence="10" id="KW-1185">Reference proteome</keyword>
<evidence type="ECO:0000256" key="4">
    <source>
        <dbReference type="ARBA" id="ARBA00022801"/>
    </source>
</evidence>
<protein>
    <recommendedName>
        <fullName evidence="8">Peptidase M3A/M3B catalytic domain-containing protein</fullName>
    </recommendedName>
</protein>
<evidence type="ECO:0000256" key="7">
    <source>
        <dbReference type="RuleBase" id="RU003435"/>
    </source>
</evidence>
<comment type="cofactor">
    <cofactor evidence="7">
        <name>Zn(2+)</name>
        <dbReference type="ChEBI" id="CHEBI:29105"/>
    </cofactor>
    <text evidence="7">Binds 1 zinc ion.</text>
</comment>
<dbReference type="InterPro" id="IPR001567">
    <property type="entry name" value="Pept_M3A_M3B_dom"/>
</dbReference>
<dbReference type="GO" id="GO:0005829">
    <property type="term" value="C:cytosol"/>
    <property type="evidence" value="ECO:0007669"/>
    <property type="project" value="TreeGrafter"/>
</dbReference>
<dbReference type="Gene3D" id="1.10.1370.40">
    <property type="match status" value="1"/>
</dbReference>
<evidence type="ECO:0000259" key="8">
    <source>
        <dbReference type="Pfam" id="PF01432"/>
    </source>
</evidence>
<organism evidence="9 10">
    <name type="scientific">Barnesiella intestinihominis YIT 11860</name>
    <dbReference type="NCBI Taxonomy" id="742726"/>
    <lineage>
        <taxon>Bacteria</taxon>
        <taxon>Pseudomonadati</taxon>
        <taxon>Bacteroidota</taxon>
        <taxon>Bacteroidia</taxon>
        <taxon>Bacteroidales</taxon>
        <taxon>Barnesiellaceae</taxon>
        <taxon>Barnesiella</taxon>
    </lineage>
</organism>
<dbReference type="eggNOG" id="COG0339">
    <property type="taxonomic scope" value="Bacteria"/>
</dbReference>
<proteinExistence type="inferred from homology"/>
<keyword evidence="3 7" id="KW-0479">Metal-binding</keyword>
<evidence type="ECO:0000256" key="2">
    <source>
        <dbReference type="ARBA" id="ARBA00022670"/>
    </source>
</evidence>
<gene>
    <name evidence="9" type="ORF">HMPREF9448_02512</name>
</gene>
<dbReference type="GO" id="GO:0004180">
    <property type="term" value="F:carboxypeptidase activity"/>
    <property type="evidence" value="ECO:0007669"/>
    <property type="project" value="TreeGrafter"/>
</dbReference>
<dbReference type="Pfam" id="PF01432">
    <property type="entry name" value="Peptidase_M3"/>
    <property type="match status" value="1"/>
</dbReference>
<evidence type="ECO:0000256" key="3">
    <source>
        <dbReference type="ARBA" id="ARBA00022723"/>
    </source>
</evidence>
<dbReference type="InterPro" id="IPR024077">
    <property type="entry name" value="Neurolysin/TOP_dom2"/>
</dbReference>
<name>K0WSN0_9BACT</name>
<dbReference type="EMBL" id="ADLE01000017">
    <property type="protein sequence ID" value="EJZ62393.1"/>
    <property type="molecule type" value="Genomic_DNA"/>
</dbReference>
<evidence type="ECO:0000256" key="5">
    <source>
        <dbReference type="ARBA" id="ARBA00022833"/>
    </source>
</evidence>
<dbReference type="AlphaFoldDB" id="K0WSN0"/>
<keyword evidence="5 7" id="KW-0862">Zinc</keyword>
<dbReference type="SUPFAM" id="SSF55486">
    <property type="entry name" value="Metalloproteases ('zincins'), catalytic domain"/>
    <property type="match status" value="1"/>
</dbReference>
<dbReference type="GeneID" id="77849699"/>
<dbReference type="CDD" id="cd06456">
    <property type="entry name" value="M3A_DCP"/>
    <property type="match status" value="1"/>
</dbReference>
<dbReference type="Proteomes" id="UP000006044">
    <property type="component" value="Unassembled WGS sequence"/>
</dbReference>
<comment type="caution">
    <text evidence="9">The sequence shown here is derived from an EMBL/GenBank/DDBJ whole genome shotgun (WGS) entry which is preliminary data.</text>
</comment>
<dbReference type="PANTHER" id="PTHR43660:SF1">
    <property type="entry name" value="DIPEPTIDYL CARBOXYPEPTIDASE"/>
    <property type="match status" value="1"/>
</dbReference>
<keyword evidence="4 7" id="KW-0378">Hydrolase</keyword>
<dbReference type="RefSeq" id="WP_008862893.1">
    <property type="nucleotide sequence ID" value="NZ_CAXSYG010000001.1"/>
</dbReference>
<dbReference type="STRING" id="742726.HMPREF9448_02512"/>
<evidence type="ECO:0000313" key="10">
    <source>
        <dbReference type="Proteomes" id="UP000006044"/>
    </source>
</evidence>
<dbReference type="GO" id="GO:0004222">
    <property type="term" value="F:metalloendopeptidase activity"/>
    <property type="evidence" value="ECO:0007669"/>
    <property type="project" value="InterPro"/>
</dbReference>
<keyword evidence="6 7" id="KW-0482">Metalloprotease</keyword>
<dbReference type="HOGENOM" id="CLU_001805_4_0_10"/>
<dbReference type="GO" id="GO:0046872">
    <property type="term" value="F:metal ion binding"/>
    <property type="evidence" value="ECO:0007669"/>
    <property type="project" value="UniProtKB-UniRule"/>
</dbReference>
<evidence type="ECO:0000313" key="9">
    <source>
        <dbReference type="EMBL" id="EJZ62393.1"/>
    </source>
</evidence>
<sequence>MKKLLVTSLTCLMMISCNQKENPLLSEFSTPFGVPPFEQIKPEHYLPAFEEGIRQHDAEIAAIIANPEAPTFKNTIEPLEFSGMLLTQVNLIFSSLTEAETNDELQAIAKEISPKLTEHYDNISLNGELFARIKTVYENRDKENLDTEQMKVLENHYKDFVRAGALLSEEDKATLREINKELAMLSIQYGDNALAESNAFELVIDNETDLAGLPEAVVTAAADEAAARNKAGKWVFTLDAPSRIPFLQYADNRNLREKVYKAYINKADNDNEFDNKEIVSKMVNLRLKKANLLGFNTYADFALDDRMAKTDANVNDLINRVWAYAIPRAKEEVADMQKIIDAEGGEFKLAPWDWWYYAEKVRKAKYDLNEDELKPYFSLDNVREGAFMVANKLYGITITELKDMPVYHPDVRAFEVKDADGKHLAVFYTDYFPRAGKRAGAWMYNFREAYVQDGKEVRPIVYNVANFTKPTADTPSLLTIDEVQTLFHEFGHALHGMLTRCHYPSVSGTSVARDFVELPSQINEHWATHPEVLKLYAKHYQTGEIIPDSLIAKMEAASKFNQGFATTEFLAAAILDIRWHEIDEVKEYDVRQFEKEVAQSVGLIDEITYRYRSTYFSHIFTNDYCAGYYSYIWAEVLDADAFDAFKEHGIFDPATAKAFRENILEKGGSEDPMKLYRQFRGAEPNPDALLRNRGLK</sequence>